<keyword evidence="10" id="KW-1185">Reference proteome</keyword>
<evidence type="ECO:0000313" key="9">
    <source>
        <dbReference type="EMBL" id="MDV4342104.1"/>
    </source>
</evidence>
<evidence type="ECO:0000256" key="5">
    <source>
        <dbReference type="ARBA" id="ARBA00022989"/>
    </source>
</evidence>
<feature type="transmembrane region" description="Helical" evidence="7">
    <location>
        <begin position="513"/>
        <end position="532"/>
    </location>
</feature>
<keyword evidence="5 7" id="KW-1133">Transmembrane helix</keyword>
<dbReference type="RefSeq" id="WP_317295291.1">
    <property type="nucleotide sequence ID" value="NZ_JABFFQ010000001.1"/>
</dbReference>
<evidence type="ECO:0000313" key="10">
    <source>
        <dbReference type="Proteomes" id="UP001273768"/>
    </source>
</evidence>
<dbReference type="Gene3D" id="3.30.70.1450">
    <property type="entry name" value="Regulator of K+ conductance, C-terminal domain"/>
    <property type="match status" value="2"/>
</dbReference>
<feature type="transmembrane region" description="Helical" evidence="7">
    <location>
        <begin position="456"/>
        <end position="480"/>
    </location>
</feature>
<proteinExistence type="predicted"/>
<gene>
    <name evidence="9" type="ORF">HL657_02690</name>
</gene>
<keyword evidence="4" id="KW-0677">Repeat</keyword>
<dbReference type="InterPro" id="IPR004680">
    <property type="entry name" value="Cit_transptr-like_dom"/>
</dbReference>
<feature type="transmembrane region" description="Helical" evidence="7">
    <location>
        <begin position="430"/>
        <end position="449"/>
    </location>
</feature>
<dbReference type="SUPFAM" id="SSF116726">
    <property type="entry name" value="TrkA C-terminal domain-like"/>
    <property type="match status" value="2"/>
</dbReference>
<evidence type="ECO:0000256" key="1">
    <source>
        <dbReference type="ARBA" id="ARBA00004141"/>
    </source>
</evidence>
<feature type="transmembrane region" description="Helical" evidence="7">
    <location>
        <begin position="572"/>
        <end position="594"/>
    </location>
</feature>
<dbReference type="InterPro" id="IPR036721">
    <property type="entry name" value="RCK_C_sf"/>
</dbReference>
<dbReference type="Pfam" id="PF02080">
    <property type="entry name" value="TrkA_C"/>
    <property type="match status" value="1"/>
</dbReference>
<comment type="caution">
    <text evidence="9">The sequence shown here is derived from an EMBL/GenBank/DDBJ whole genome shotgun (WGS) entry which is preliminary data.</text>
</comment>
<comment type="subcellular location">
    <subcellularLocation>
        <location evidence="1">Membrane</location>
        <topology evidence="1">Multi-pass membrane protein</topology>
    </subcellularLocation>
</comment>
<dbReference type="PROSITE" id="PS51202">
    <property type="entry name" value="RCK_C"/>
    <property type="match status" value="1"/>
</dbReference>
<feature type="transmembrane region" description="Helical" evidence="7">
    <location>
        <begin position="137"/>
        <end position="161"/>
    </location>
</feature>
<sequence length="595" mass="63313">METEILLTLLVLAGTAVLFISGIVRVDVAAMLVTLALTWLGIVTPQEALSGFSSNAVIAMLSVMVLGRGLDRTGVTIRIARAIVGIAGRGERGLTAAASLVAGSLSAFMQSVGATAVFLPSLLRVSSLTGIAPSRLLLPVGYAATIGGTVSMVGAGTLIILNDLLRQAGYPPFGLFAVTPVGVPLLLAGIVFFYFFGDRVLPRREKTRLSPQEELIRTWCPPCRISYLRAPPGSPIVGKTREAVHMISRYNLHLISLAERGEITYTPWRHTRFAARQELGILGQDEDVRRFVDDFGLEWVRAGESTANVMADPNVGFAEVIVRPYGGIVGKTLRDLEFRVTYGVEVLILLSGTEEQRQNLADRPLQAGDAMVVLGRWERLRALATDRNFVMVTPVEGRAGVRERGAAAAVLCFLAAVGLTYTGLSIATSLLSGVLAMILLRIVPIGEVYRAIDWRTLALIAGLLPLGIAMDTTGTARFIADQTAGLVAGYPTPLILIAVAVLATAFSLVMSNIAATVLLVPLALVMAGSFGLDPRGLALLVGICTSNSFLLPTHPVNALLMGPGNYRTRDYLVAGGALTIVFIFVAVGIVSLFYF</sequence>
<protein>
    <submittedName>
        <fullName evidence="9">SLC13 family permease</fullName>
    </submittedName>
</protein>
<name>A0ABU3Z0J8_9EURY</name>
<feature type="transmembrane region" description="Helical" evidence="7">
    <location>
        <begin position="538"/>
        <end position="560"/>
    </location>
</feature>
<evidence type="ECO:0000256" key="2">
    <source>
        <dbReference type="ARBA" id="ARBA00022448"/>
    </source>
</evidence>
<dbReference type="InterPro" id="IPR051679">
    <property type="entry name" value="DASS-Related_Transporters"/>
</dbReference>
<dbReference type="InterPro" id="IPR006037">
    <property type="entry name" value="RCK_C"/>
</dbReference>
<dbReference type="PANTHER" id="PTHR43652">
    <property type="entry name" value="BASIC AMINO ACID ANTIPORTER YFCC-RELATED"/>
    <property type="match status" value="1"/>
</dbReference>
<dbReference type="PANTHER" id="PTHR43652:SF2">
    <property type="entry name" value="BASIC AMINO ACID ANTIPORTER YFCC-RELATED"/>
    <property type="match status" value="1"/>
</dbReference>
<keyword evidence="3 7" id="KW-0812">Transmembrane</keyword>
<evidence type="ECO:0000259" key="8">
    <source>
        <dbReference type="PROSITE" id="PS51202"/>
    </source>
</evidence>
<keyword evidence="2" id="KW-0813">Transport</keyword>
<evidence type="ECO:0000256" key="3">
    <source>
        <dbReference type="ARBA" id="ARBA00022692"/>
    </source>
</evidence>
<feature type="transmembrane region" description="Helical" evidence="7">
    <location>
        <begin position="173"/>
        <end position="196"/>
    </location>
</feature>
<feature type="transmembrane region" description="Helical" evidence="7">
    <location>
        <begin position="49"/>
        <end position="67"/>
    </location>
</feature>
<reference evidence="9 10" key="1">
    <citation type="submission" date="2020-05" db="EMBL/GenBank/DDBJ databases">
        <title>Isolation and characterization of methanoarchaea from a cold seep at offshore SW Taiwan.</title>
        <authorList>
            <person name="Chen Y.-W."/>
            <person name="Chen S.-C."/>
            <person name="Lai M.-C."/>
        </authorList>
    </citation>
    <scope>NUCLEOTIDE SEQUENCE [LARGE SCALE GENOMIC DNA]</scope>
    <source>
        <strain evidence="9 10">YWC-01</strain>
    </source>
</reference>
<organism evidence="9 10">
    <name type="scientific">Methanoculleus nereidis</name>
    <dbReference type="NCBI Taxonomy" id="2735141"/>
    <lineage>
        <taxon>Archaea</taxon>
        <taxon>Methanobacteriati</taxon>
        <taxon>Methanobacteriota</taxon>
        <taxon>Stenosarchaea group</taxon>
        <taxon>Methanomicrobia</taxon>
        <taxon>Methanomicrobiales</taxon>
        <taxon>Methanomicrobiaceae</taxon>
        <taxon>Methanoculleus</taxon>
    </lineage>
</organism>
<evidence type="ECO:0000256" key="7">
    <source>
        <dbReference type="SAM" id="Phobius"/>
    </source>
</evidence>
<dbReference type="Pfam" id="PF03600">
    <property type="entry name" value="CitMHS"/>
    <property type="match status" value="1"/>
</dbReference>
<evidence type="ECO:0000256" key="6">
    <source>
        <dbReference type="ARBA" id="ARBA00023136"/>
    </source>
</evidence>
<feature type="transmembrane region" description="Helical" evidence="7">
    <location>
        <begin position="486"/>
        <end position="506"/>
    </location>
</feature>
<feature type="domain" description="RCK C-terminal" evidence="8">
    <location>
        <begin position="304"/>
        <end position="389"/>
    </location>
</feature>
<keyword evidence="6 7" id="KW-0472">Membrane</keyword>
<evidence type="ECO:0000256" key="4">
    <source>
        <dbReference type="ARBA" id="ARBA00022737"/>
    </source>
</evidence>
<dbReference type="EMBL" id="JABFFQ010000001">
    <property type="protein sequence ID" value="MDV4342104.1"/>
    <property type="molecule type" value="Genomic_DNA"/>
</dbReference>
<accession>A0ABU3Z0J8</accession>
<dbReference type="Proteomes" id="UP001273768">
    <property type="component" value="Unassembled WGS sequence"/>
</dbReference>